<dbReference type="InterPro" id="IPR029787">
    <property type="entry name" value="Nucleotide_cyclase"/>
</dbReference>
<dbReference type="AlphaFoldDB" id="A0A8J6UH43"/>
<dbReference type="PANTHER" id="PTHR33121:SF70">
    <property type="entry name" value="SIGNALING PROTEIN YKOW"/>
    <property type="match status" value="1"/>
</dbReference>
<dbReference type="InterPro" id="IPR000160">
    <property type="entry name" value="GGDEF_dom"/>
</dbReference>
<dbReference type="Proteomes" id="UP000632828">
    <property type="component" value="Unassembled WGS sequence"/>
</dbReference>
<evidence type="ECO:0000259" key="2">
    <source>
        <dbReference type="PROSITE" id="PS50883"/>
    </source>
</evidence>
<proteinExistence type="predicted"/>
<evidence type="ECO:0000259" key="3">
    <source>
        <dbReference type="PROSITE" id="PS50887"/>
    </source>
</evidence>
<keyword evidence="1" id="KW-0812">Transmembrane</keyword>
<name>A0A8J6UH43_9BACT</name>
<dbReference type="PROSITE" id="PS50883">
    <property type="entry name" value="EAL"/>
    <property type="match status" value="1"/>
</dbReference>
<dbReference type="EMBL" id="JACWUN010000009">
    <property type="protein sequence ID" value="MBD1400888.1"/>
    <property type="molecule type" value="Genomic_DNA"/>
</dbReference>
<dbReference type="InterPro" id="IPR050706">
    <property type="entry name" value="Cyclic-di-GMP_PDE-like"/>
</dbReference>
<keyword evidence="1" id="KW-0472">Membrane</keyword>
<dbReference type="CDD" id="cd01948">
    <property type="entry name" value="EAL"/>
    <property type="match status" value="1"/>
</dbReference>
<feature type="transmembrane region" description="Helical" evidence="1">
    <location>
        <begin position="12"/>
        <end position="34"/>
    </location>
</feature>
<dbReference type="GO" id="GO:0071111">
    <property type="term" value="F:cyclic-guanylate-specific phosphodiesterase activity"/>
    <property type="evidence" value="ECO:0007669"/>
    <property type="project" value="InterPro"/>
</dbReference>
<dbReference type="SMART" id="SM00267">
    <property type="entry name" value="GGDEF"/>
    <property type="match status" value="1"/>
</dbReference>
<dbReference type="SUPFAM" id="SSF55073">
    <property type="entry name" value="Nucleotide cyclase"/>
    <property type="match status" value="1"/>
</dbReference>
<dbReference type="NCBIfam" id="TIGR00254">
    <property type="entry name" value="GGDEF"/>
    <property type="match status" value="1"/>
</dbReference>
<dbReference type="InterPro" id="IPR001633">
    <property type="entry name" value="EAL_dom"/>
</dbReference>
<evidence type="ECO:0000313" key="4">
    <source>
        <dbReference type="EMBL" id="MBD1400888.1"/>
    </source>
</evidence>
<reference evidence="4" key="1">
    <citation type="submission" date="2020-09" db="EMBL/GenBank/DDBJ databases">
        <title>Pelobacter alkaliphilus sp. nov., a novel anaerobic arsenate-reducing bacterium from terrestrial mud volcano.</title>
        <authorList>
            <person name="Khomyakova M.A."/>
            <person name="Merkel A.Y."/>
            <person name="Slobodkin A.I."/>
        </authorList>
    </citation>
    <scope>NUCLEOTIDE SEQUENCE</scope>
    <source>
        <strain evidence="4">M08fum</strain>
    </source>
</reference>
<organism evidence="4 5">
    <name type="scientific">Pelovirga terrestris</name>
    <dbReference type="NCBI Taxonomy" id="2771352"/>
    <lineage>
        <taxon>Bacteria</taxon>
        <taxon>Pseudomonadati</taxon>
        <taxon>Thermodesulfobacteriota</taxon>
        <taxon>Desulfuromonadia</taxon>
        <taxon>Geobacterales</taxon>
        <taxon>Geobacteraceae</taxon>
        <taxon>Pelovirga</taxon>
    </lineage>
</organism>
<keyword evidence="1" id="KW-1133">Transmembrane helix</keyword>
<dbReference type="Gene3D" id="3.20.20.450">
    <property type="entry name" value="EAL domain"/>
    <property type="match status" value="1"/>
</dbReference>
<dbReference type="SMART" id="SM00052">
    <property type="entry name" value="EAL"/>
    <property type="match status" value="1"/>
</dbReference>
<dbReference type="SUPFAM" id="SSF141868">
    <property type="entry name" value="EAL domain-like"/>
    <property type="match status" value="1"/>
</dbReference>
<evidence type="ECO:0000313" key="5">
    <source>
        <dbReference type="Proteomes" id="UP000632828"/>
    </source>
</evidence>
<gene>
    <name evidence="4" type="ORF">ICT70_09410</name>
</gene>
<dbReference type="RefSeq" id="WP_191155890.1">
    <property type="nucleotide sequence ID" value="NZ_JACWUN010000009.1"/>
</dbReference>
<feature type="domain" description="GGDEF" evidence="3">
    <location>
        <begin position="265"/>
        <end position="396"/>
    </location>
</feature>
<dbReference type="InterPro" id="IPR043128">
    <property type="entry name" value="Rev_trsase/Diguanyl_cyclase"/>
</dbReference>
<dbReference type="CDD" id="cd01949">
    <property type="entry name" value="GGDEF"/>
    <property type="match status" value="1"/>
</dbReference>
<dbReference type="Pfam" id="PF00563">
    <property type="entry name" value="EAL"/>
    <property type="match status" value="1"/>
</dbReference>
<dbReference type="Pfam" id="PF00990">
    <property type="entry name" value="GGDEF"/>
    <property type="match status" value="1"/>
</dbReference>
<keyword evidence="5" id="KW-1185">Reference proteome</keyword>
<dbReference type="Gene3D" id="3.30.70.270">
    <property type="match status" value="1"/>
</dbReference>
<dbReference type="InterPro" id="IPR035919">
    <property type="entry name" value="EAL_sf"/>
</dbReference>
<dbReference type="PANTHER" id="PTHR33121">
    <property type="entry name" value="CYCLIC DI-GMP PHOSPHODIESTERASE PDEF"/>
    <property type="match status" value="1"/>
</dbReference>
<feature type="domain" description="EAL" evidence="2">
    <location>
        <begin position="407"/>
        <end position="657"/>
    </location>
</feature>
<dbReference type="PROSITE" id="PS50887">
    <property type="entry name" value="GGDEF"/>
    <property type="match status" value="1"/>
</dbReference>
<accession>A0A8J6UH43</accession>
<comment type="caution">
    <text evidence="4">The sequence shown here is derived from an EMBL/GenBank/DDBJ whole genome shotgun (WGS) entry which is preliminary data.</text>
</comment>
<sequence>MHLLTNRLIVRYLLMLCATFGLFLILVFAIQTYAKSLEADINVTEMDFLQRIAQIKEVRSTLYKIEISFHSIATSPIASAESRQQIAAQVDGYIGNILSLHTLLSEAQCLRDFDARDRLLADLPEQLFQLEPLLQQLIAMVNLRDKLLTEEDQNLLLPIARKVRLITVQLPPLFAQMHTLVTTLVEQSEQELQNLSLINHDTKLHYFLIEIAIIAFCVALFVLFTVMIFRQLLVLYTRLETQLKTDPLTRLPNRYALTEQLLSCPHPLLGVVDIDSFRTINELYGADAGNEFLIQLATRLREFAQCENLQLFRTSGDEFALLGSGLNSPADDFISKLLSILDETRRNGFALAQIDKAIKVTLTCGVCTEADSSFEKAEKALHRAKLDRLTLAIYDHSIESSENLQENAYWIDQINAGLEKDAFIPLFQPIVNAQGYPVKFEALVRLKVTNNQGLVEYIQPICFLNLAHRIKSYHHLSRMMLFKSLQHAKDHGLKISVNLSYQDLINQVLIEDLRQLIIRLDIGHQLTFEIVETEDIKDYVLVKEFMDMFRSLGVKLSIDDFGSGFSNFHAISILRPDYIKIDGSLIKNLDRDFLSWTLVKSICVLARELHIQTIAEYVHSEEVFTKAKELGVDLFQGYYFSEPVADLLPLDQTLIPTRVSPS</sequence>
<evidence type="ECO:0000256" key="1">
    <source>
        <dbReference type="SAM" id="Phobius"/>
    </source>
</evidence>
<feature type="transmembrane region" description="Helical" evidence="1">
    <location>
        <begin position="204"/>
        <end position="229"/>
    </location>
</feature>
<protein>
    <submittedName>
        <fullName evidence="4">Bifunctional diguanylate cyclase/phosphodiesterase</fullName>
    </submittedName>
</protein>